<dbReference type="EMBL" id="CAXKWB010006582">
    <property type="protein sequence ID" value="CAL4083429.1"/>
    <property type="molecule type" value="Genomic_DNA"/>
</dbReference>
<comment type="similarity">
    <text evidence="2">Belongs to the eukaryotic/archaeal RNase P protein component 3 family.</text>
</comment>
<proteinExistence type="inferred from homology"/>
<dbReference type="GO" id="GO:0008033">
    <property type="term" value="P:tRNA processing"/>
    <property type="evidence" value="ECO:0007669"/>
    <property type="project" value="UniProtKB-KW"/>
</dbReference>
<comment type="subcellular location">
    <subcellularLocation>
        <location evidence="1">Nucleus</location>
    </subcellularLocation>
</comment>
<keyword evidence="5" id="KW-1185">Reference proteome</keyword>
<dbReference type="Gene3D" id="3.20.20.140">
    <property type="entry name" value="Metal-dependent hydrolases"/>
    <property type="match status" value="1"/>
</dbReference>
<sequence length="302" mass="34128">EGVHSVQFGSVFNMHKARGFCDLNIVFTTVEDTKQTVLKAAQLGYRTIAVNLEVTDESNSKQKKKKECECPTPPSIVLTAEDLKRYNLRQPPVILTRITITYSDPGSRLIYKSKYKNLYDIMAYTPTTENAMKQLCQPSAHDPDIISLDPNISECRYARKLIKSAIKKDTYFEISYSGCLGDTSVSRRNTIQLAQNLHQIARSMNIIVTSRARHPSQLRAPYDVINLGRFFALTEAGAKEAILGHAQGVVHCASVRRTGLSKFHCSVANLQHTENLNNNKQKYEGLENPRKYLKKEELKVFD</sequence>
<dbReference type="GO" id="GO:0003723">
    <property type="term" value="F:RNA binding"/>
    <property type="evidence" value="ECO:0007669"/>
    <property type="project" value="TreeGrafter"/>
</dbReference>
<evidence type="ECO:0000313" key="4">
    <source>
        <dbReference type="EMBL" id="CAL4083429.1"/>
    </source>
</evidence>
<evidence type="ECO:0000256" key="1">
    <source>
        <dbReference type="ARBA" id="ARBA00004123"/>
    </source>
</evidence>
<dbReference type="SUPFAM" id="SSF89550">
    <property type="entry name" value="PHP domain-like"/>
    <property type="match status" value="1"/>
</dbReference>
<name>A0AAV2QJI3_MEGNR</name>
<reference evidence="4 5" key="1">
    <citation type="submission" date="2024-05" db="EMBL/GenBank/DDBJ databases">
        <authorList>
            <person name="Wallberg A."/>
        </authorList>
    </citation>
    <scope>NUCLEOTIDE SEQUENCE [LARGE SCALE GENOMIC DNA]</scope>
</reference>
<comment type="caution">
    <text evidence="4">The sequence shown here is derived from an EMBL/GenBank/DDBJ whole genome shotgun (WGS) entry which is preliminary data.</text>
</comment>
<dbReference type="InterPro" id="IPR016195">
    <property type="entry name" value="Pol/histidinol_Pase-like"/>
</dbReference>
<dbReference type="Pfam" id="PF01876">
    <property type="entry name" value="RNase_P_p30"/>
    <property type="match status" value="1"/>
</dbReference>
<protein>
    <submittedName>
        <fullName evidence="4">Uncharacterized protein</fullName>
    </submittedName>
</protein>
<gene>
    <name evidence="4" type="ORF">MNOR_LOCUS12148</name>
</gene>
<dbReference type="PANTHER" id="PTHR13031">
    <property type="entry name" value="RIBONUCLEASE P SUBUNIT P30"/>
    <property type="match status" value="1"/>
</dbReference>
<dbReference type="AlphaFoldDB" id="A0AAV2QJI3"/>
<organism evidence="4 5">
    <name type="scientific">Meganyctiphanes norvegica</name>
    <name type="common">Northern krill</name>
    <name type="synonym">Thysanopoda norvegica</name>
    <dbReference type="NCBI Taxonomy" id="48144"/>
    <lineage>
        <taxon>Eukaryota</taxon>
        <taxon>Metazoa</taxon>
        <taxon>Ecdysozoa</taxon>
        <taxon>Arthropoda</taxon>
        <taxon>Crustacea</taxon>
        <taxon>Multicrustacea</taxon>
        <taxon>Malacostraca</taxon>
        <taxon>Eumalacostraca</taxon>
        <taxon>Eucarida</taxon>
        <taxon>Euphausiacea</taxon>
        <taxon>Euphausiidae</taxon>
        <taxon>Meganyctiphanes</taxon>
    </lineage>
</organism>
<dbReference type="Proteomes" id="UP001497623">
    <property type="component" value="Unassembled WGS sequence"/>
</dbReference>
<dbReference type="InterPro" id="IPR002738">
    <property type="entry name" value="RNase_P_p30"/>
</dbReference>
<feature type="non-terminal residue" evidence="4">
    <location>
        <position position="1"/>
    </location>
</feature>
<evidence type="ECO:0000256" key="2">
    <source>
        <dbReference type="ARBA" id="ARBA00007331"/>
    </source>
</evidence>
<keyword evidence="3" id="KW-0819">tRNA processing</keyword>
<dbReference type="GO" id="GO:0005655">
    <property type="term" value="C:nucleolar ribonuclease P complex"/>
    <property type="evidence" value="ECO:0007669"/>
    <property type="project" value="TreeGrafter"/>
</dbReference>
<dbReference type="PANTHER" id="PTHR13031:SF0">
    <property type="entry name" value="RIBONUCLEASE P PROTEIN SUBUNIT P30"/>
    <property type="match status" value="1"/>
</dbReference>
<evidence type="ECO:0000313" key="5">
    <source>
        <dbReference type="Proteomes" id="UP001497623"/>
    </source>
</evidence>
<evidence type="ECO:0000256" key="3">
    <source>
        <dbReference type="ARBA" id="ARBA00022694"/>
    </source>
</evidence>
<accession>A0AAV2QJI3</accession>